<dbReference type="PANTHER" id="PTHR46706:SF12">
    <property type="entry name" value="PROTEIN QUA-1-RELATED"/>
    <property type="match status" value="1"/>
</dbReference>
<feature type="compositionally biased region" description="Basic and acidic residues" evidence="2">
    <location>
        <begin position="366"/>
        <end position="380"/>
    </location>
</feature>
<evidence type="ECO:0000256" key="2">
    <source>
        <dbReference type="SAM" id="MobiDB-lite"/>
    </source>
</evidence>
<name>A0A1I7XGU8_HETBA</name>
<keyword evidence="3" id="KW-0472">Membrane</keyword>
<dbReference type="PANTHER" id="PTHR46706">
    <property type="entry name" value="PROTEIN QUA-1-RELATED"/>
    <property type="match status" value="1"/>
</dbReference>
<keyword evidence="3" id="KW-1133">Transmembrane helix</keyword>
<evidence type="ECO:0000313" key="4">
    <source>
        <dbReference type="Proteomes" id="UP000095283"/>
    </source>
</evidence>
<evidence type="ECO:0000313" key="5">
    <source>
        <dbReference type="WBParaSite" id="Hba_16736"/>
    </source>
</evidence>
<keyword evidence="1" id="KW-0217">Developmental protein</keyword>
<feature type="compositionally biased region" description="Polar residues" evidence="2">
    <location>
        <begin position="395"/>
        <end position="409"/>
    </location>
</feature>
<dbReference type="WBParaSite" id="Hba_16736">
    <property type="protein sequence ID" value="Hba_16736"/>
    <property type="gene ID" value="Hba_16736"/>
</dbReference>
<evidence type="ECO:0000256" key="1">
    <source>
        <dbReference type="ARBA" id="ARBA00022473"/>
    </source>
</evidence>
<feature type="region of interest" description="Disordered" evidence="2">
    <location>
        <begin position="621"/>
        <end position="656"/>
    </location>
</feature>
<dbReference type="Proteomes" id="UP000095283">
    <property type="component" value="Unplaced"/>
</dbReference>
<evidence type="ECO:0000256" key="3">
    <source>
        <dbReference type="SAM" id="Phobius"/>
    </source>
</evidence>
<sequence length="673" mass="74196">MRIRWPRAMNLIFLLVLVVGVAVAVVLTVILTTHNRSPKTPSSGTTVLSIAIYTGNDENDNTMKLSRLRREAELEKKYDDDIQTFKKVMKTLESKSQPLLISNSLTEEELKNKYATNKAIGNDTKNSIQKIVNDLAEHQQRQQQDRKIRILIVYLLEIGEISVLLLIDLICHKSVEVLPSGAPVLGCAEPSCVAHPPDDVDDSIFNSDIAGQTDGFFRDGDRSQQGYLQTNKLRANCSGDFNQLACTKKNQWVGGIEFIDHPRQPLILQCCQFDGLRFSQDVGVTTISAGEAVTGGEVIREGRQISFDVIANIRKVVDHTDPKSVSYEVTVRRMNCLPDPPEIETPEDEVIRVLEKANNGTSQLGHEGHPHMDKEKENRQPDLQTKRKPRKGPKNSVNNRVAPLNNQGSALERTEPFIGSFGAPIYNPIPETTTVVSPYPRHIVTLPTTTPAPPQIEPVITSTTLLPIFTFPTLPPFVFPTLPPAPPPFVFPGFPPPPVPKPLPSQPQAFGVSQANLDPLPPPSPFHHFHPFGHNSPQFIQVQPQLTAQHQFGQPFGFSPSVQYGVSSQTNFGGGLTSPLQQQHTVFSLPSHELAFPSQHQSIYGSFGQPPAFPEVQTTGLVRPLSDRPPGLEEKPELVEPSLPPTQQQLGVLFQPPPFPALSSALQNFQAQG</sequence>
<keyword evidence="4" id="KW-1185">Reference proteome</keyword>
<dbReference type="InterPro" id="IPR052140">
    <property type="entry name" value="Dev_Signal_Hedgehog-like"/>
</dbReference>
<organism evidence="4 5">
    <name type="scientific">Heterorhabditis bacteriophora</name>
    <name type="common">Entomopathogenic nematode worm</name>
    <dbReference type="NCBI Taxonomy" id="37862"/>
    <lineage>
        <taxon>Eukaryota</taxon>
        <taxon>Metazoa</taxon>
        <taxon>Ecdysozoa</taxon>
        <taxon>Nematoda</taxon>
        <taxon>Chromadorea</taxon>
        <taxon>Rhabditida</taxon>
        <taxon>Rhabditina</taxon>
        <taxon>Rhabditomorpha</taxon>
        <taxon>Strongyloidea</taxon>
        <taxon>Heterorhabditidae</taxon>
        <taxon>Heterorhabditis</taxon>
    </lineage>
</organism>
<reference evidence="5" key="1">
    <citation type="submission" date="2016-11" db="UniProtKB">
        <authorList>
            <consortium name="WormBaseParasite"/>
        </authorList>
    </citation>
    <scope>IDENTIFICATION</scope>
</reference>
<feature type="region of interest" description="Disordered" evidence="2">
    <location>
        <begin position="359"/>
        <end position="411"/>
    </location>
</feature>
<protein>
    <submittedName>
        <fullName evidence="5">ZP domain-containing protein</fullName>
    </submittedName>
</protein>
<proteinExistence type="predicted"/>
<accession>A0A1I7XGU8</accession>
<keyword evidence="3" id="KW-0812">Transmembrane</keyword>
<dbReference type="AlphaFoldDB" id="A0A1I7XGU8"/>
<feature type="transmembrane region" description="Helical" evidence="3">
    <location>
        <begin position="12"/>
        <end position="32"/>
    </location>
</feature>